<evidence type="ECO:0000313" key="3">
    <source>
        <dbReference type="Proteomes" id="UP000192923"/>
    </source>
</evidence>
<dbReference type="InterPro" id="IPR050508">
    <property type="entry name" value="Methyltransf_Superfamily"/>
</dbReference>
<protein>
    <submittedName>
        <fullName evidence="2">Ubiquinone/menaquinone biosynthesis C-methylase UbiE</fullName>
    </submittedName>
</protein>
<accession>A0A1Y6CYN2</accession>
<dbReference type="Proteomes" id="UP000192923">
    <property type="component" value="Unassembled WGS sequence"/>
</dbReference>
<gene>
    <name evidence="2" type="ORF">SAMN02949497_2851</name>
</gene>
<dbReference type="SUPFAM" id="SSF53335">
    <property type="entry name" value="S-adenosyl-L-methionine-dependent methyltransferases"/>
    <property type="match status" value="1"/>
</dbReference>
<organism evidence="2 3">
    <name type="scientific">Methylomagnum ishizawai</name>
    <dbReference type="NCBI Taxonomy" id="1760988"/>
    <lineage>
        <taxon>Bacteria</taxon>
        <taxon>Pseudomonadati</taxon>
        <taxon>Pseudomonadota</taxon>
        <taxon>Gammaproteobacteria</taxon>
        <taxon>Methylococcales</taxon>
        <taxon>Methylococcaceae</taxon>
        <taxon>Methylomagnum</taxon>
    </lineage>
</organism>
<sequence length="247" mass="27609">MNQAHYVAELLFDGPIAEEYNLLHRIAPEIPDMSRRVGEFVGAWAAPAAGNLELLELGTGTGVTTAYLLHHRPEARITSLDNGPAMLEQAGRHLAGAVAQGRLRLVESDALSYLAQWPTASLDLVASAYTVHNFLQGYRGRVFEEIHRVLKPGGVFVNGDRYALDDSLQHLRRTQDEVRGYFREFLAMDRPDLLEQWVVHLFSDESQDHIMRLEPALARMAEAGFQPVTCHYREGVNALVSGVKPWP</sequence>
<dbReference type="InterPro" id="IPR029063">
    <property type="entry name" value="SAM-dependent_MTases_sf"/>
</dbReference>
<evidence type="ECO:0000313" key="2">
    <source>
        <dbReference type="EMBL" id="SMF95487.1"/>
    </source>
</evidence>
<dbReference type="AlphaFoldDB" id="A0A1Y6CYN2"/>
<name>A0A1Y6CYN2_9GAMM</name>
<dbReference type="GO" id="GO:0032259">
    <property type="term" value="P:methylation"/>
    <property type="evidence" value="ECO:0007669"/>
    <property type="project" value="UniProtKB-KW"/>
</dbReference>
<dbReference type="EMBL" id="FXAM01000001">
    <property type="protein sequence ID" value="SMF95487.1"/>
    <property type="molecule type" value="Genomic_DNA"/>
</dbReference>
<dbReference type="OrthoDB" id="7856199at2"/>
<dbReference type="RefSeq" id="WP_085213748.1">
    <property type="nucleotide sequence ID" value="NZ_FXAM01000001.1"/>
</dbReference>
<dbReference type="STRING" id="1760988.SAMN02949497_2851"/>
<dbReference type="CDD" id="cd02440">
    <property type="entry name" value="AdoMet_MTases"/>
    <property type="match status" value="1"/>
</dbReference>
<feature type="domain" description="Methyltransferase type 11" evidence="1">
    <location>
        <begin position="55"/>
        <end position="157"/>
    </location>
</feature>
<proteinExistence type="predicted"/>
<dbReference type="Pfam" id="PF08241">
    <property type="entry name" value="Methyltransf_11"/>
    <property type="match status" value="1"/>
</dbReference>
<dbReference type="Gene3D" id="3.40.50.150">
    <property type="entry name" value="Vaccinia Virus protein VP39"/>
    <property type="match status" value="1"/>
</dbReference>
<keyword evidence="2" id="KW-0808">Transferase</keyword>
<dbReference type="GO" id="GO:0008757">
    <property type="term" value="F:S-adenosylmethionine-dependent methyltransferase activity"/>
    <property type="evidence" value="ECO:0007669"/>
    <property type="project" value="InterPro"/>
</dbReference>
<evidence type="ECO:0000259" key="1">
    <source>
        <dbReference type="Pfam" id="PF08241"/>
    </source>
</evidence>
<reference evidence="2 3" key="1">
    <citation type="submission" date="2016-12" db="EMBL/GenBank/DDBJ databases">
        <authorList>
            <person name="Song W.-J."/>
            <person name="Kurnit D.M."/>
        </authorList>
    </citation>
    <scope>NUCLEOTIDE SEQUENCE [LARGE SCALE GENOMIC DNA]</scope>
    <source>
        <strain evidence="2 3">175</strain>
    </source>
</reference>
<dbReference type="PANTHER" id="PTHR42912">
    <property type="entry name" value="METHYLTRANSFERASE"/>
    <property type="match status" value="1"/>
</dbReference>
<keyword evidence="2" id="KW-0830">Ubiquinone</keyword>
<keyword evidence="3" id="KW-1185">Reference proteome</keyword>
<dbReference type="InterPro" id="IPR013216">
    <property type="entry name" value="Methyltransf_11"/>
</dbReference>
<keyword evidence="2" id="KW-0489">Methyltransferase</keyword>